<evidence type="ECO:0000313" key="6">
    <source>
        <dbReference type="Proteomes" id="UP000183987"/>
    </source>
</evidence>
<evidence type="ECO:0000259" key="3">
    <source>
        <dbReference type="Pfam" id="PF00149"/>
    </source>
</evidence>
<keyword evidence="2" id="KW-0378">Hydrolase</keyword>
<comment type="similarity">
    <text evidence="2">Belongs to the 5'-nucleotidase family.</text>
</comment>
<keyword evidence="2" id="KW-0547">Nucleotide-binding</keyword>
<dbReference type="PRINTS" id="PR01607">
    <property type="entry name" value="APYRASEFAMLY"/>
</dbReference>
<dbReference type="PANTHER" id="PTHR11575">
    <property type="entry name" value="5'-NUCLEOTIDASE-RELATED"/>
    <property type="match status" value="1"/>
</dbReference>
<dbReference type="GO" id="GO:0016787">
    <property type="term" value="F:hydrolase activity"/>
    <property type="evidence" value="ECO:0007669"/>
    <property type="project" value="UniProtKB-KW"/>
</dbReference>
<dbReference type="InterPro" id="IPR006179">
    <property type="entry name" value="5_nucleotidase/apyrase"/>
</dbReference>
<feature type="domain" description="5'-Nucleotidase C-terminal" evidence="4">
    <location>
        <begin position="323"/>
        <end position="510"/>
    </location>
</feature>
<feature type="domain" description="Calcineurin-like phosphoesterase" evidence="3">
    <location>
        <begin position="16"/>
        <end position="221"/>
    </location>
</feature>
<dbReference type="PROSITE" id="PS00012">
    <property type="entry name" value="PHOSPHOPANTETHEINE"/>
    <property type="match status" value="1"/>
</dbReference>
<dbReference type="InterPro" id="IPR036907">
    <property type="entry name" value="5'-Nucleotdase_C_sf"/>
</dbReference>
<dbReference type="GO" id="GO:0000166">
    <property type="term" value="F:nucleotide binding"/>
    <property type="evidence" value="ECO:0007669"/>
    <property type="project" value="UniProtKB-KW"/>
</dbReference>
<evidence type="ECO:0000313" key="5">
    <source>
        <dbReference type="EMBL" id="SHE81480.1"/>
    </source>
</evidence>
<evidence type="ECO:0000259" key="4">
    <source>
        <dbReference type="Pfam" id="PF02872"/>
    </source>
</evidence>
<dbReference type="Proteomes" id="UP000183987">
    <property type="component" value="Unassembled WGS sequence"/>
</dbReference>
<dbReference type="STRING" id="366533.SAMN05444339_102135"/>
<dbReference type="InterPro" id="IPR004843">
    <property type="entry name" value="Calcineurin-like_PHP"/>
</dbReference>
<proteinExistence type="inferred from homology"/>
<dbReference type="AlphaFoldDB" id="A0A1M4WJZ4"/>
<dbReference type="EMBL" id="FQUE01000002">
    <property type="protein sequence ID" value="SHE81480.1"/>
    <property type="molecule type" value="Genomic_DNA"/>
</dbReference>
<accession>A0A1M4WJZ4</accession>
<dbReference type="Gene3D" id="3.60.21.10">
    <property type="match status" value="1"/>
</dbReference>
<dbReference type="Gene3D" id="3.90.780.10">
    <property type="entry name" value="5'-Nucleotidase, C-terminal domain"/>
    <property type="match status" value="1"/>
</dbReference>
<dbReference type="Pfam" id="PF02872">
    <property type="entry name" value="5_nucleotid_C"/>
    <property type="match status" value="1"/>
</dbReference>
<gene>
    <name evidence="5" type="ORF">SAMN05444339_102135</name>
</gene>
<dbReference type="GO" id="GO:0009166">
    <property type="term" value="P:nucleotide catabolic process"/>
    <property type="evidence" value="ECO:0007669"/>
    <property type="project" value="InterPro"/>
</dbReference>
<name>A0A1M4WJZ4_LOKAT</name>
<keyword evidence="1" id="KW-0732">Signal</keyword>
<dbReference type="InterPro" id="IPR006162">
    <property type="entry name" value="Ppantetheine_attach_site"/>
</dbReference>
<keyword evidence="6" id="KW-1185">Reference proteome</keyword>
<dbReference type="Pfam" id="PF00149">
    <property type="entry name" value="Metallophos"/>
    <property type="match status" value="1"/>
</dbReference>
<sequence>MRLTSFDYLSDRTEAHQGLLALAPLISAARSGGGASLLCDTGDFLQGTPLADEIAKRRTLPHPMIEAFNALNYDAVTLGNHDFDYGLPYLRAVLGDLRAHVVSANLQADAPSPFARPFTLVTRHIACSDGLIRPLRIGIIGFGPPQIAEWGAGWLHGMVTTGDIVTAARHWLPRIRAAGADLIVALCHGGPATGADRMENAALQLAALPEVDAVLMGHMHEVFPGSGFAAMTDVDSRRGTLAGKPAMMAGAHGKDVGILDLTLSVPAARADDGADRNWQISDYHCRVVRPMQAPARPSVLSSLLANRLAAPHRATRDRLGQPIGHTPVALNSHFAAIGGDSTGPLLARVQIDAIGAALAGTPYASLPVLAATASFRAGGHGGPDNYIAIPPGPLHRRDCTAIVPFDNPVCAVLRRGRQIRDWLERCSAAFATLPPGKTDRALLNPHLASYQCDTLHGLHYRIDVTVPPATAGTTQPRRVTDVTLQGQPLDDDAICVVATGSYRAHGGGGILSIPPEDLIHTTRDGLRTLLIRALQDGSHAVDTAPPPWSFTPRPDTIAHFPSSPAARDGLANLSHVSFAGLLDDGFARYRIAFSP</sequence>
<evidence type="ECO:0000256" key="1">
    <source>
        <dbReference type="ARBA" id="ARBA00022729"/>
    </source>
</evidence>
<dbReference type="GO" id="GO:0030288">
    <property type="term" value="C:outer membrane-bounded periplasmic space"/>
    <property type="evidence" value="ECO:0007669"/>
    <property type="project" value="TreeGrafter"/>
</dbReference>
<organism evidence="5 6">
    <name type="scientific">Loktanella atrilutea</name>
    <dbReference type="NCBI Taxonomy" id="366533"/>
    <lineage>
        <taxon>Bacteria</taxon>
        <taxon>Pseudomonadati</taxon>
        <taxon>Pseudomonadota</taxon>
        <taxon>Alphaproteobacteria</taxon>
        <taxon>Rhodobacterales</taxon>
        <taxon>Roseobacteraceae</taxon>
        <taxon>Loktanella</taxon>
    </lineage>
</organism>
<dbReference type="InterPro" id="IPR008334">
    <property type="entry name" value="5'-Nucleotdase_C"/>
</dbReference>
<dbReference type="OrthoDB" id="9803927at2"/>
<reference evidence="6" key="1">
    <citation type="submission" date="2016-11" db="EMBL/GenBank/DDBJ databases">
        <authorList>
            <person name="Varghese N."/>
            <person name="Submissions S."/>
        </authorList>
    </citation>
    <scope>NUCLEOTIDE SEQUENCE [LARGE SCALE GENOMIC DNA]</scope>
    <source>
        <strain evidence="6">DSM 29326</strain>
    </source>
</reference>
<evidence type="ECO:0000256" key="2">
    <source>
        <dbReference type="RuleBase" id="RU362119"/>
    </source>
</evidence>
<protein>
    <submittedName>
        <fullName evidence="5">2',3'-cyclic-nucleotide 2'-phosphodiesterase / 3'-nucleotidase</fullName>
    </submittedName>
</protein>
<dbReference type="PANTHER" id="PTHR11575:SF6">
    <property type="entry name" value="2',3'-CYCLIC-NUCLEOTIDE 2'-PHOSPHODIESTERASE_3'-NUCLEOTIDASE"/>
    <property type="match status" value="1"/>
</dbReference>
<dbReference type="SUPFAM" id="SSF56300">
    <property type="entry name" value="Metallo-dependent phosphatases"/>
    <property type="match status" value="1"/>
</dbReference>
<dbReference type="InterPro" id="IPR029052">
    <property type="entry name" value="Metallo-depent_PP-like"/>
</dbReference>
<dbReference type="SUPFAM" id="SSF55816">
    <property type="entry name" value="5'-nucleotidase (syn. UDP-sugar hydrolase), C-terminal domain"/>
    <property type="match status" value="1"/>
</dbReference>